<dbReference type="PROSITE" id="PS51819">
    <property type="entry name" value="VOC"/>
    <property type="match status" value="1"/>
</dbReference>
<name>A0A937VYZ0_UNCTE</name>
<organism evidence="2 3">
    <name type="scientific">Tectimicrobiota bacterium</name>
    <dbReference type="NCBI Taxonomy" id="2528274"/>
    <lineage>
        <taxon>Bacteria</taxon>
        <taxon>Pseudomonadati</taxon>
        <taxon>Nitrospinota/Tectimicrobiota group</taxon>
        <taxon>Candidatus Tectimicrobiota</taxon>
    </lineage>
</organism>
<dbReference type="CDD" id="cd06587">
    <property type="entry name" value="VOC"/>
    <property type="match status" value="1"/>
</dbReference>
<dbReference type="EMBL" id="VGLS01000002">
    <property type="protein sequence ID" value="MBM3222206.1"/>
    <property type="molecule type" value="Genomic_DNA"/>
</dbReference>
<dbReference type="Proteomes" id="UP000712673">
    <property type="component" value="Unassembled WGS sequence"/>
</dbReference>
<accession>A0A937VYZ0</accession>
<gene>
    <name evidence="2" type="ORF">FJZ47_00155</name>
</gene>
<protein>
    <submittedName>
        <fullName evidence="2">VOC family protein</fullName>
    </submittedName>
</protein>
<feature type="domain" description="VOC" evidence="1">
    <location>
        <begin position="7"/>
        <end position="139"/>
    </location>
</feature>
<evidence type="ECO:0000313" key="3">
    <source>
        <dbReference type="Proteomes" id="UP000712673"/>
    </source>
</evidence>
<dbReference type="Pfam" id="PF00903">
    <property type="entry name" value="Glyoxalase"/>
    <property type="match status" value="1"/>
</dbReference>
<dbReference type="Gene3D" id="3.10.180.10">
    <property type="entry name" value="2,3-Dihydroxybiphenyl 1,2-Dioxygenase, domain 1"/>
    <property type="match status" value="1"/>
</dbReference>
<dbReference type="SUPFAM" id="SSF54593">
    <property type="entry name" value="Glyoxalase/Bleomycin resistance protein/Dihydroxybiphenyl dioxygenase"/>
    <property type="match status" value="1"/>
</dbReference>
<evidence type="ECO:0000313" key="2">
    <source>
        <dbReference type="EMBL" id="MBM3222206.1"/>
    </source>
</evidence>
<dbReference type="InterPro" id="IPR029068">
    <property type="entry name" value="Glyas_Bleomycin-R_OHBP_Dase"/>
</dbReference>
<evidence type="ECO:0000259" key="1">
    <source>
        <dbReference type="PROSITE" id="PS51819"/>
    </source>
</evidence>
<sequence>MSNPAFTFDHIHIISQHPQESANWYVQMFGADIVANKTAYGAPQIFLALGGKTLVIRGHRAGEDPRPTRPIQPFANFSSHNAWGTDHFGFLYHGDLRAFHDELHAKGVQFPVALKEGVGGHLLCYVSAPDGVSIELMQA</sequence>
<dbReference type="InterPro" id="IPR037523">
    <property type="entry name" value="VOC_core"/>
</dbReference>
<dbReference type="InterPro" id="IPR004360">
    <property type="entry name" value="Glyas_Fos-R_dOase_dom"/>
</dbReference>
<dbReference type="AlphaFoldDB" id="A0A937VYZ0"/>
<comment type="caution">
    <text evidence="2">The sequence shown here is derived from an EMBL/GenBank/DDBJ whole genome shotgun (WGS) entry which is preliminary data.</text>
</comment>
<reference evidence="2" key="1">
    <citation type="submission" date="2019-03" db="EMBL/GenBank/DDBJ databases">
        <title>Lake Tanganyika Metagenome-Assembled Genomes (MAGs).</title>
        <authorList>
            <person name="Tran P."/>
        </authorList>
    </citation>
    <scope>NUCLEOTIDE SEQUENCE</scope>
    <source>
        <strain evidence="2">K_DeepCast_65m_m2_066</strain>
    </source>
</reference>
<proteinExistence type="predicted"/>